<dbReference type="EMBL" id="AVOT02045374">
    <property type="protein sequence ID" value="MBW0540731.1"/>
    <property type="molecule type" value="Genomic_DNA"/>
</dbReference>
<evidence type="ECO:0000313" key="1">
    <source>
        <dbReference type="EMBL" id="MBW0540731.1"/>
    </source>
</evidence>
<sequence length="116" mass="12893">MKQLMLVMLANKNTRNAHLLCKPSNHVARGVPTQDALLRTSLWSTVMKEFLSGNGLHNPKLAEGNDSRQLAWCPQVLTCPPPLHDQGEVIIWPMKDGNGKRTFELGPIVTRGIQTL</sequence>
<organism evidence="1 2">
    <name type="scientific">Austropuccinia psidii MF-1</name>
    <dbReference type="NCBI Taxonomy" id="1389203"/>
    <lineage>
        <taxon>Eukaryota</taxon>
        <taxon>Fungi</taxon>
        <taxon>Dikarya</taxon>
        <taxon>Basidiomycota</taxon>
        <taxon>Pucciniomycotina</taxon>
        <taxon>Pucciniomycetes</taxon>
        <taxon>Pucciniales</taxon>
        <taxon>Sphaerophragmiaceae</taxon>
        <taxon>Austropuccinia</taxon>
    </lineage>
</organism>
<evidence type="ECO:0000313" key="2">
    <source>
        <dbReference type="Proteomes" id="UP000765509"/>
    </source>
</evidence>
<dbReference type="Proteomes" id="UP000765509">
    <property type="component" value="Unassembled WGS sequence"/>
</dbReference>
<protein>
    <submittedName>
        <fullName evidence="1">Uncharacterized protein</fullName>
    </submittedName>
</protein>
<proteinExistence type="predicted"/>
<gene>
    <name evidence="1" type="ORF">O181_080446</name>
</gene>
<reference evidence="1" key="1">
    <citation type="submission" date="2021-03" db="EMBL/GenBank/DDBJ databases">
        <title>Draft genome sequence of rust myrtle Austropuccinia psidii MF-1, a brazilian biotype.</title>
        <authorList>
            <person name="Quecine M.C."/>
            <person name="Pachon D.M.R."/>
            <person name="Bonatelli M.L."/>
            <person name="Correr F.H."/>
            <person name="Franceschini L.M."/>
            <person name="Leite T.F."/>
            <person name="Margarido G.R.A."/>
            <person name="Almeida C.A."/>
            <person name="Ferrarezi J.A."/>
            <person name="Labate C.A."/>
        </authorList>
    </citation>
    <scope>NUCLEOTIDE SEQUENCE</scope>
    <source>
        <strain evidence="1">MF-1</strain>
    </source>
</reference>
<name>A0A9Q3IEY7_9BASI</name>
<comment type="caution">
    <text evidence="1">The sequence shown here is derived from an EMBL/GenBank/DDBJ whole genome shotgun (WGS) entry which is preliminary data.</text>
</comment>
<keyword evidence="2" id="KW-1185">Reference proteome</keyword>
<accession>A0A9Q3IEY7</accession>
<dbReference type="AlphaFoldDB" id="A0A9Q3IEY7"/>